<dbReference type="EMBL" id="RHFK02000009">
    <property type="protein sequence ID" value="TWW71196.1"/>
    <property type="molecule type" value="Genomic_DNA"/>
</dbReference>
<dbReference type="Proteomes" id="UP000324091">
    <property type="component" value="Chromosome 17"/>
</dbReference>
<reference evidence="1 2" key="1">
    <citation type="submission" date="2019-04" db="EMBL/GenBank/DDBJ databases">
        <title>Chromosome genome assembly for Takifugu flavidus.</title>
        <authorList>
            <person name="Xiao S."/>
        </authorList>
    </citation>
    <scope>NUCLEOTIDE SEQUENCE [LARGE SCALE GENOMIC DNA]</scope>
    <source>
        <strain evidence="1">HTHZ2018</strain>
        <tissue evidence="1">Muscle</tissue>
    </source>
</reference>
<accession>A0A5C6NW03</accession>
<proteinExistence type="predicted"/>
<comment type="caution">
    <text evidence="1">The sequence shown here is derived from an EMBL/GenBank/DDBJ whole genome shotgun (WGS) entry which is preliminary data.</text>
</comment>
<sequence>MLCQQHTLNVTRHITGFIRDLETEIVELERLNESTGNGGSVGFLKSKKMALANLLGARAQDTLVWSRIQNISEMDAPSSFFFSLERKSGQKKLIHAFLSHTGQELTNPGQIKAFWDILAQDVLEVFNKSLATGSLPLSCRRAVITLLPKKGNLQNWHPVSLLCKILSG</sequence>
<dbReference type="AlphaFoldDB" id="A0A5C6NW03"/>
<protein>
    <submittedName>
        <fullName evidence="1">Transposon TX1 uncharacterized 149 kDa protein ORF 2</fullName>
    </submittedName>
</protein>
<evidence type="ECO:0000313" key="2">
    <source>
        <dbReference type="Proteomes" id="UP000324091"/>
    </source>
</evidence>
<gene>
    <name evidence="1" type="ORF">D4764_17G0006790</name>
</gene>
<keyword evidence="2" id="KW-1185">Reference proteome</keyword>
<name>A0A5C6NW03_9TELE</name>
<evidence type="ECO:0000313" key="1">
    <source>
        <dbReference type="EMBL" id="TWW71196.1"/>
    </source>
</evidence>
<organism evidence="1 2">
    <name type="scientific">Takifugu flavidus</name>
    <name type="common">sansaifugu</name>
    <dbReference type="NCBI Taxonomy" id="433684"/>
    <lineage>
        <taxon>Eukaryota</taxon>
        <taxon>Metazoa</taxon>
        <taxon>Chordata</taxon>
        <taxon>Craniata</taxon>
        <taxon>Vertebrata</taxon>
        <taxon>Euteleostomi</taxon>
        <taxon>Actinopterygii</taxon>
        <taxon>Neopterygii</taxon>
        <taxon>Teleostei</taxon>
        <taxon>Neoteleostei</taxon>
        <taxon>Acanthomorphata</taxon>
        <taxon>Eupercaria</taxon>
        <taxon>Tetraodontiformes</taxon>
        <taxon>Tetradontoidea</taxon>
        <taxon>Tetraodontidae</taxon>
        <taxon>Takifugu</taxon>
    </lineage>
</organism>